<gene>
    <name evidence="1" type="ORF">ANCCAN_00376</name>
</gene>
<evidence type="ECO:0000313" key="2">
    <source>
        <dbReference type="Proteomes" id="UP000252519"/>
    </source>
</evidence>
<protein>
    <submittedName>
        <fullName evidence="1">Uncharacterized protein</fullName>
    </submittedName>
</protein>
<proteinExistence type="predicted"/>
<dbReference type="EMBL" id="JOJR01000002">
    <property type="protein sequence ID" value="RCN53314.1"/>
    <property type="molecule type" value="Genomic_DNA"/>
</dbReference>
<organism evidence="1 2">
    <name type="scientific">Ancylostoma caninum</name>
    <name type="common">Dog hookworm</name>
    <dbReference type="NCBI Taxonomy" id="29170"/>
    <lineage>
        <taxon>Eukaryota</taxon>
        <taxon>Metazoa</taxon>
        <taxon>Ecdysozoa</taxon>
        <taxon>Nematoda</taxon>
        <taxon>Chromadorea</taxon>
        <taxon>Rhabditida</taxon>
        <taxon>Rhabditina</taxon>
        <taxon>Rhabditomorpha</taxon>
        <taxon>Strongyloidea</taxon>
        <taxon>Ancylostomatidae</taxon>
        <taxon>Ancylostomatinae</taxon>
        <taxon>Ancylostoma</taxon>
    </lineage>
</organism>
<evidence type="ECO:0000313" key="1">
    <source>
        <dbReference type="EMBL" id="RCN53314.1"/>
    </source>
</evidence>
<dbReference type="Proteomes" id="UP000252519">
    <property type="component" value="Unassembled WGS sequence"/>
</dbReference>
<dbReference type="AlphaFoldDB" id="A0A368H9Q0"/>
<name>A0A368H9Q0_ANCCA</name>
<keyword evidence="2" id="KW-1185">Reference proteome</keyword>
<reference evidence="1 2" key="1">
    <citation type="submission" date="2014-10" db="EMBL/GenBank/DDBJ databases">
        <title>Draft genome of the hookworm Ancylostoma caninum.</title>
        <authorList>
            <person name="Mitreva M."/>
        </authorList>
    </citation>
    <scope>NUCLEOTIDE SEQUENCE [LARGE SCALE GENOMIC DNA]</scope>
    <source>
        <strain evidence="1 2">Baltimore</strain>
    </source>
</reference>
<sequence>MTKDSLIEQSRLSWVALMDLWTETGVGFHVEPRSDVGSVGFEHHKNDNVEIGPRELQQHKRSNAEGFTLELLAHRSTSALRQK</sequence>
<accession>A0A368H9Q0</accession>
<comment type="caution">
    <text evidence="1">The sequence shown here is derived from an EMBL/GenBank/DDBJ whole genome shotgun (WGS) entry which is preliminary data.</text>
</comment>